<dbReference type="eggNOG" id="ENOG5032IHB">
    <property type="taxonomic scope" value="Bacteria"/>
</dbReference>
<evidence type="ECO:0000313" key="2">
    <source>
        <dbReference type="EMBL" id="EED68419.1"/>
    </source>
</evidence>
<organism evidence="1 3">
    <name type="scientific">Comamonas testosteroni (strain DSM 14576 / KF-1)</name>
    <name type="common">Pseudomonas testosteroni</name>
    <dbReference type="NCBI Taxonomy" id="399795"/>
    <lineage>
        <taxon>Bacteria</taxon>
        <taxon>Pseudomonadati</taxon>
        <taxon>Pseudomonadota</taxon>
        <taxon>Betaproteobacteria</taxon>
        <taxon>Burkholderiales</taxon>
        <taxon>Comamonadaceae</taxon>
        <taxon>Comamonas</taxon>
    </lineage>
</organism>
<dbReference type="Proteomes" id="UP000003039">
    <property type="component" value="Unassembled WGS sequence"/>
</dbReference>
<evidence type="ECO:0008006" key="4">
    <source>
        <dbReference type="Google" id="ProtNLM"/>
    </source>
</evidence>
<sequence>MSEWSEFKIARAISLQTLARKCVVLVDNCSWTGHECDVLGVTTDLRIIDVEVKISRSDLKADAKKDKWWTRLTYGECQARGLPIFSRGDAVTHPRKVWKHYYALPREIWKPELLTCLPSKASGVLLLWEAGGQLQVSCERRATPNRDAERLKPEQVMDVARLANLRMWDAYNRMEKAA</sequence>
<comment type="caution">
    <text evidence="1">The sequence shown here is derived from an EMBL/GenBank/DDBJ whole genome shotgun (WGS) entry which is preliminary data.</text>
</comment>
<dbReference type="OrthoDB" id="8654154at2"/>
<accession>B7X1R3</accession>
<proteinExistence type="predicted"/>
<dbReference type="EMBL" id="AAUJ02000001">
    <property type="protein sequence ID" value="EED68356.1"/>
    <property type="molecule type" value="Genomic_DNA"/>
</dbReference>
<name>B7X1R3_COMTK</name>
<reference evidence="1" key="2">
    <citation type="submission" date="2009-01" db="EMBL/GenBank/DDBJ databases">
        <authorList>
            <consortium name="US DOE Joint Genome Institute (JGI-PGF)"/>
            <person name="Lucas S."/>
            <person name="Copeland A."/>
            <person name="Lapidus A."/>
            <person name="Glavina del Rio T."/>
            <person name="Dalin E."/>
            <person name="Tice H."/>
            <person name="Bruce D."/>
            <person name="Goodwin L."/>
            <person name="Pitluck S."/>
            <person name="LaButti K.M."/>
            <person name="Lowry S."/>
            <person name="Sun H."/>
            <person name="Larimer F."/>
            <person name="Land M.L."/>
            <person name="Hauser L."/>
            <person name="Kjelleberg S."/>
            <person name="Cook A."/>
            <person name="Knepper T.P."/>
            <person name="Fischer K."/>
            <person name="Schleheck D."/>
            <person name="Richardson P."/>
        </authorList>
    </citation>
    <scope>NUCLEOTIDE SEQUENCE</scope>
    <source>
        <strain evidence="1">KF-1</strain>
    </source>
</reference>
<dbReference type="EMBL" id="AAUJ02000001">
    <property type="protein sequence ID" value="EED68419.1"/>
    <property type="molecule type" value="Genomic_DNA"/>
</dbReference>
<gene>
    <name evidence="1" type="ORF">CtesDRAFT_PD3303</name>
    <name evidence="2" type="ORF">CtesDRAFT_PD3366</name>
</gene>
<evidence type="ECO:0000313" key="1">
    <source>
        <dbReference type="EMBL" id="EED68356.1"/>
    </source>
</evidence>
<protein>
    <recommendedName>
        <fullName evidence="4">MmcB family DNA repair protein</fullName>
    </recommendedName>
</protein>
<dbReference type="AlphaFoldDB" id="B7X1R3"/>
<dbReference type="RefSeq" id="WP_003056748.1">
    <property type="nucleotide sequence ID" value="NZ_AAUJ02000001.1"/>
</dbReference>
<evidence type="ECO:0000313" key="3">
    <source>
        <dbReference type="Proteomes" id="UP000003039"/>
    </source>
</evidence>
<reference evidence="1 3" key="1">
    <citation type="journal article" date="2004" name="Appl. Environ. Microbiol.">
        <title>Mineralization of individual congeners of linear alkylbenzenesulfonate by defined pairs of heterotrophic bacteria.</title>
        <authorList>
            <person name="Schleheck D."/>
            <person name="Knepper T.P."/>
            <person name="Fischer K."/>
            <person name="Cook A.M."/>
        </authorList>
    </citation>
    <scope>NUCLEOTIDE SEQUENCE [LARGE SCALE GENOMIC DNA]</scope>
    <source>
        <strain evidence="3">DSM 14576 / KF-1</strain>
        <strain evidence="1">KF-1</strain>
    </source>
</reference>